<dbReference type="EMBL" id="BPLR01015986">
    <property type="protein sequence ID" value="GIY80216.1"/>
    <property type="molecule type" value="Genomic_DNA"/>
</dbReference>
<gene>
    <name evidence="1" type="ORF">CEXT_618361</name>
</gene>
<name>A0AAV4WCI6_CAEEX</name>
<organism evidence="1 2">
    <name type="scientific">Caerostris extrusa</name>
    <name type="common">Bark spider</name>
    <name type="synonym">Caerostris bankana</name>
    <dbReference type="NCBI Taxonomy" id="172846"/>
    <lineage>
        <taxon>Eukaryota</taxon>
        <taxon>Metazoa</taxon>
        <taxon>Ecdysozoa</taxon>
        <taxon>Arthropoda</taxon>
        <taxon>Chelicerata</taxon>
        <taxon>Arachnida</taxon>
        <taxon>Araneae</taxon>
        <taxon>Araneomorphae</taxon>
        <taxon>Entelegynae</taxon>
        <taxon>Araneoidea</taxon>
        <taxon>Araneidae</taxon>
        <taxon>Caerostris</taxon>
    </lineage>
</organism>
<dbReference type="Proteomes" id="UP001054945">
    <property type="component" value="Unassembled WGS sequence"/>
</dbReference>
<dbReference type="AlphaFoldDB" id="A0AAV4WCI6"/>
<sequence>MQKQVAVGIWDVEDRPGAPPPIRISVKTSYPCADAAVRYTLHRLVIFGHPAFCVPLFPLCCTRGGVCECGSLSQTGFLSVGKIRSCDRKLYRMCLVTQVFSLLASPV</sequence>
<evidence type="ECO:0000313" key="1">
    <source>
        <dbReference type="EMBL" id="GIY80216.1"/>
    </source>
</evidence>
<protein>
    <submittedName>
        <fullName evidence="1">Uncharacterized protein</fullName>
    </submittedName>
</protein>
<evidence type="ECO:0000313" key="2">
    <source>
        <dbReference type="Proteomes" id="UP001054945"/>
    </source>
</evidence>
<reference evidence="1 2" key="1">
    <citation type="submission" date="2021-06" db="EMBL/GenBank/DDBJ databases">
        <title>Caerostris extrusa draft genome.</title>
        <authorList>
            <person name="Kono N."/>
            <person name="Arakawa K."/>
        </authorList>
    </citation>
    <scope>NUCLEOTIDE SEQUENCE [LARGE SCALE GENOMIC DNA]</scope>
</reference>
<proteinExistence type="predicted"/>
<comment type="caution">
    <text evidence="1">The sequence shown here is derived from an EMBL/GenBank/DDBJ whole genome shotgun (WGS) entry which is preliminary data.</text>
</comment>
<accession>A0AAV4WCI6</accession>
<keyword evidence="2" id="KW-1185">Reference proteome</keyword>